<evidence type="ECO:0000313" key="2">
    <source>
        <dbReference type="Proteomes" id="UP001258017"/>
    </source>
</evidence>
<dbReference type="EMBL" id="JAIFRP010000118">
    <property type="protein sequence ID" value="KAK2579064.1"/>
    <property type="molecule type" value="Genomic_DNA"/>
</dbReference>
<comment type="caution">
    <text evidence="1">The sequence shown here is derived from an EMBL/GenBank/DDBJ whole genome shotgun (WGS) entry which is preliminary data.</text>
</comment>
<sequence>MTSIYDTKLANLEQLKIKLLREISVLQCEIQEQMNTENLVLKKRSRAFPSKRSLQQKNKLCDLSYHATGIVFDNVNKDWLHNKSYKYTANVVTKAIRFYLELTVDLKYYPDFEVIDITCHFLDVKDCFMLEITPWVQLLAKRKNFSFLMTAISDYSEYNVFRIRILDSLVADNYISYEGCKEENGGVIIDVKSAKNDKQIYVKFRWSMKFFEETCHIEHYFTIDATEFGMEFVEKNTLLLKKFCTLDLKKKDLIELWTELCTTIDTYEDNKQ</sequence>
<protein>
    <submittedName>
        <fullName evidence="1">Uncharacterized protein</fullName>
    </submittedName>
</protein>
<dbReference type="AlphaFoldDB" id="A0AAD9VLP0"/>
<gene>
    <name evidence="1" type="ORF">KPH14_002668</name>
</gene>
<proteinExistence type="predicted"/>
<name>A0AAD9VLP0_9HYME</name>
<reference evidence="1" key="2">
    <citation type="journal article" date="2023" name="Commun. Biol.">
        <title>Intrasexual cuticular hydrocarbon dimorphism in a wasp sheds light on hydrocarbon biosynthesis genes in Hymenoptera.</title>
        <authorList>
            <person name="Moris V.C."/>
            <person name="Podsiadlowski L."/>
            <person name="Martin S."/>
            <person name="Oeyen J.P."/>
            <person name="Donath A."/>
            <person name="Petersen M."/>
            <person name="Wilbrandt J."/>
            <person name="Misof B."/>
            <person name="Liedtke D."/>
            <person name="Thamm M."/>
            <person name="Scheiner R."/>
            <person name="Schmitt T."/>
            <person name="Niehuis O."/>
        </authorList>
    </citation>
    <scope>NUCLEOTIDE SEQUENCE</scope>
    <source>
        <strain evidence="1">GBR_01_08_01A</strain>
    </source>
</reference>
<reference evidence="1" key="1">
    <citation type="submission" date="2021-08" db="EMBL/GenBank/DDBJ databases">
        <authorList>
            <person name="Misof B."/>
            <person name="Oliver O."/>
            <person name="Podsiadlowski L."/>
            <person name="Donath A."/>
            <person name="Peters R."/>
            <person name="Mayer C."/>
            <person name="Rust J."/>
            <person name="Gunkel S."/>
            <person name="Lesny P."/>
            <person name="Martin S."/>
            <person name="Oeyen J.P."/>
            <person name="Petersen M."/>
            <person name="Panagiotis P."/>
            <person name="Wilbrandt J."/>
            <person name="Tanja T."/>
        </authorList>
    </citation>
    <scope>NUCLEOTIDE SEQUENCE</scope>
    <source>
        <strain evidence="1">GBR_01_08_01A</strain>
        <tissue evidence="1">Thorax + abdomen</tissue>
    </source>
</reference>
<evidence type="ECO:0000313" key="1">
    <source>
        <dbReference type="EMBL" id="KAK2579064.1"/>
    </source>
</evidence>
<dbReference type="Proteomes" id="UP001258017">
    <property type="component" value="Unassembled WGS sequence"/>
</dbReference>
<organism evidence="1 2">
    <name type="scientific">Odynerus spinipes</name>
    <dbReference type="NCBI Taxonomy" id="1348599"/>
    <lineage>
        <taxon>Eukaryota</taxon>
        <taxon>Metazoa</taxon>
        <taxon>Ecdysozoa</taxon>
        <taxon>Arthropoda</taxon>
        <taxon>Hexapoda</taxon>
        <taxon>Insecta</taxon>
        <taxon>Pterygota</taxon>
        <taxon>Neoptera</taxon>
        <taxon>Endopterygota</taxon>
        <taxon>Hymenoptera</taxon>
        <taxon>Apocrita</taxon>
        <taxon>Aculeata</taxon>
        <taxon>Vespoidea</taxon>
        <taxon>Vespidae</taxon>
        <taxon>Eumeninae</taxon>
        <taxon>Odynerus</taxon>
    </lineage>
</organism>
<accession>A0AAD9VLP0</accession>
<keyword evidence="2" id="KW-1185">Reference proteome</keyword>